<evidence type="ECO:0000313" key="2">
    <source>
        <dbReference type="Proteomes" id="UP000499080"/>
    </source>
</evidence>
<keyword evidence="2" id="KW-1185">Reference proteome</keyword>
<sequence>MRPQDPSKTREESKTVRRKYDGIGLFSSKAVGEIVMTNGKMTASMNIDIMSKNLKKYIRNLNMGRLYIFQRDNDPKNTSKIGQDYFSKNKIKVLD</sequence>
<organism evidence="1 2">
    <name type="scientific">Araneus ventricosus</name>
    <name type="common">Orbweaver spider</name>
    <name type="synonym">Epeira ventricosa</name>
    <dbReference type="NCBI Taxonomy" id="182803"/>
    <lineage>
        <taxon>Eukaryota</taxon>
        <taxon>Metazoa</taxon>
        <taxon>Ecdysozoa</taxon>
        <taxon>Arthropoda</taxon>
        <taxon>Chelicerata</taxon>
        <taxon>Arachnida</taxon>
        <taxon>Araneae</taxon>
        <taxon>Araneomorphae</taxon>
        <taxon>Entelegynae</taxon>
        <taxon>Araneoidea</taxon>
        <taxon>Araneidae</taxon>
        <taxon>Araneus</taxon>
    </lineage>
</organism>
<name>A0A4Y2CJJ0_ARAVE</name>
<dbReference type="InterPro" id="IPR036397">
    <property type="entry name" value="RNaseH_sf"/>
</dbReference>
<dbReference type="EMBL" id="BGPR01000198">
    <property type="protein sequence ID" value="GBM04106.1"/>
    <property type="molecule type" value="Genomic_DNA"/>
</dbReference>
<reference evidence="1 2" key="1">
    <citation type="journal article" date="2019" name="Sci. Rep.">
        <title>Orb-weaving spider Araneus ventricosus genome elucidates the spidroin gene catalogue.</title>
        <authorList>
            <person name="Kono N."/>
            <person name="Nakamura H."/>
            <person name="Ohtoshi R."/>
            <person name="Moran D.A.P."/>
            <person name="Shinohara A."/>
            <person name="Yoshida Y."/>
            <person name="Fujiwara M."/>
            <person name="Mori M."/>
            <person name="Tomita M."/>
            <person name="Arakawa K."/>
        </authorList>
    </citation>
    <scope>NUCLEOTIDE SEQUENCE [LARGE SCALE GENOMIC DNA]</scope>
</reference>
<proteinExistence type="predicted"/>
<protein>
    <recommendedName>
        <fullName evidence="3">Transposase</fullName>
    </recommendedName>
</protein>
<dbReference type="GO" id="GO:0003676">
    <property type="term" value="F:nucleic acid binding"/>
    <property type="evidence" value="ECO:0007669"/>
    <property type="project" value="InterPro"/>
</dbReference>
<evidence type="ECO:0008006" key="3">
    <source>
        <dbReference type="Google" id="ProtNLM"/>
    </source>
</evidence>
<dbReference type="Gene3D" id="3.30.420.10">
    <property type="entry name" value="Ribonuclease H-like superfamily/Ribonuclease H"/>
    <property type="match status" value="1"/>
</dbReference>
<dbReference type="AlphaFoldDB" id="A0A4Y2CJJ0"/>
<evidence type="ECO:0000313" key="1">
    <source>
        <dbReference type="EMBL" id="GBM04106.1"/>
    </source>
</evidence>
<dbReference type="Proteomes" id="UP000499080">
    <property type="component" value="Unassembled WGS sequence"/>
</dbReference>
<comment type="caution">
    <text evidence="1">The sequence shown here is derived from an EMBL/GenBank/DDBJ whole genome shotgun (WGS) entry which is preliminary data.</text>
</comment>
<dbReference type="OrthoDB" id="8948853at2759"/>
<gene>
    <name evidence="1" type="ORF">AVEN_247972_1</name>
</gene>
<accession>A0A4Y2CJJ0</accession>